<evidence type="ECO:0000256" key="1">
    <source>
        <dbReference type="ARBA" id="ARBA00037999"/>
    </source>
</evidence>
<dbReference type="PANTHER" id="PTHR30244:SF34">
    <property type="entry name" value="DTDP-4-AMINO-4,6-DIDEOXYGALACTOSE TRANSAMINASE"/>
    <property type="match status" value="1"/>
</dbReference>
<sequence length="398" mass="43542">MIPAMPTSMSFAPVARNSMDQLPFADRPSVQTYSGRVAIYQGLKHLGLGSGDIILVPAYACGSEIDAVLKSGCQVRFYPLNTDLSPNLDRCKELLSAEPEIKAFFLIHYFGFPQPLEAITELTRAHNLILFEDCAHAFLSDDPSGQALGTTGEVAIFSYMKTLPLTDGGALVINSGATPQGDLQKPNVKKLIGRFLFQVERSLEKSSPRIATLFQMCVRKPLQKLKGGRGKAAGSGEATQVQHEAPAAEETESDILSLDLRRANWSMSGLAQFTAKRLDLPAIKAARRHNYARLLCAIQNVDGLRPLFPTLPQGTCPLFFPIEVNDAANAQKGLGKAGLSTKLFWSFFHETFPREEFPFETALKTSVIALPIHQDLNDTQIDEMAKILQTQFSTEAAA</sequence>
<dbReference type="PANTHER" id="PTHR30244">
    <property type="entry name" value="TRANSAMINASE"/>
    <property type="match status" value="1"/>
</dbReference>
<evidence type="ECO:0000313" key="4">
    <source>
        <dbReference type="EMBL" id="SFR33755.1"/>
    </source>
</evidence>
<feature type="region of interest" description="Disordered" evidence="3">
    <location>
        <begin position="228"/>
        <end position="248"/>
    </location>
</feature>
<dbReference type="OrthoDB" id="9768668at2"/>
<dbReference type="Gene3D" id="3.90.1150.10">
    <property type="entry name" value="Aspartate Aminotransferase, domain 1"/>
    <property type="match status" value="1"/>
</dbReference>
<keyword evidence="5" id="KW-1185">Reference proteome</keyword>
<dbReference type="InterPro" id="IPR015422">
    <property type="entry name" value="PyrdxlP-dep_Trfase_small"/>
</dbReference>
<gene>
    <name evidence="4" type="ORF">SAMN04488002_0373</name>
</gene>
<evidence type="ECO:0000256" key="3">
    <source>
        <dbReference type="SAM" id="MobiDB-lite"/>
    </source>
</evidence>
<reference evidence="5" key="1">
    <citation type="submission" date="2016-10" db="EMBL/GenBank/DDBJ databases">
        <authorList>
            <person name="Varghese N."/>
            <person name="Submissions S."/>
        </authorList>
    </citation>
    <scope>NUCLEOTIDE SEQUENCE [LARGE SCALE GENOMIC DNA]</scope>
    <source>
        <strain evidence="5">DSM 26921</strain>
    </source>
</reference>
<keyword evidence="2" id="KW-0663">Pyridoxal phosphate</keyword>
<protein>
    <submittedName>
        <fullName evidence="4">dTDP-4-amino-4,6-dideoxygalactose transaminase</fullName>
    </submittedName>
</protein>
<evidence type="ECO:0000313" key="5">
    <source>
        <dbReference type="Proteomes" id="UP000199658"/>
    </source>
</evidence>
<dbReference type="Gene3D" id="3.40.640.10">
    <property type="entry name" value="Type I PLP-dependent aspartate aminotransferase-like (Major domain)"/>
    <property type="match status" value="1"/>
</dbReference>
<dbReference type="AlphaFoldDB" id="A0A1I6FUW9"/>
<dbReference type="GO" id="GO:0008483">
    <property type="term" value="F:transaminase activity"/>
    <property type="evidence" value="ECO:0007669"/>
    <property type="project" value="TreeGrafter"/>
</dbReference>
<evidence type="ECO:0000256" key="2">
    <source>
        <dbReference type="RuleBase" id="RU004508"/>
    </source>
</evidence>
<comment type="similarity">
    <text evidence="1 2">Belongs to the DegT/DnrJ/EryC1 family.</text>
</comment>
<dbReference type="Proteomes" id="UP000199658">
    <property type="component" value="Unassembled WGS sequence"/>
</dbReference>
<dbReference type="Pfam" id="PF01041">
    <property type="entry name" value="DegT_DnrJ_EryC1"/>
    <property type="match status" value="1"/>
</dbReference>
<dbReference type="InterPro" id="IPR015421">
    <property type="entry name" value="PyrdxlP-dep_Trfase_major"/>
</dbReference>
<dbReference type="GO" id="GO:0030170">
    <property type="term" value="F:pyridoxal phosphate binding"/>
    <property type="evidence" value="ECO:0007669"/>
    <property type="project" value="TreeGrafter"/>
</dbReference>
<dbReference type="InterPro" id="IPR015424">
    <property type="entry name" value="PyrdxlP-dep_Trfase"/>
</dbReference>
<dbReference type="GO" id="GO:0000271">
    <property type="term" value="P:polysaccharide biosynthetic process"/>
    <property type="evidence" value="ECO:0007669"/>
    <property type="project" value="TreeGrafter"/>
</dbReference>
<accession>A0A1I6FUW9</accession>
<proteinExistence type="inferred from homology"/>
<organism evidence="4 5">
    <name type="scientific">Litoreibacter janthinus</name>
    <dbReference type="NCBI Taxonomy" id="670154"/>
    <lineage>
        <taxon>Bacteria</taxon>
        <taxon>Pseudomonadati</taxon>
        <taxon>Pseudomonadota</taxon>
        <taxon>Alphaproteobacteria</taxon>
        <taxon>Rhodobacterales</taxon>
        <taxon>Roseobacteraceae</taxon>
        <taxon>Litoreibacter</taxon>
    </lineage>
</organism>
<dbReference type="EMBL" id="FOYO01000001">
    <property type="protein sequence ID" value="SFR33755.1"/>
    <property type="molecule type" value="Genomic_DNA"/>
</dbReference>
<dbReference type="STRING" id="670154.SAMN04488002_0373"/>
<dbReference type="SUPFAM" id="SSF53383">
    <property type="entry name" value="PLP-dependent transferases"/>
    <property type="match status" value="1"/>
</dbReference>
<dbReference type="InterPro" id="IPR000653">
    <property type="entry name" value="DegT/StrS_aminotransferase"/>
</dbReference>
<name>A0A1I6FUW9_9RHOB</name>